<evidence type="ECO:0000313" key="3">
    <source>
        <dbReference type="Proteomes" id="UP001500433"/>
    </source>
</evidence>
<evidence type="ECO:0000313" key="2">
    <source>
        <dbReference type="EMBL" id="GAA4892000.1"/>
    </source>
</evidence>
<sequence length="223" mass="26768">MKKLIIILLVLNASTILAQKEYVPEEFDYLDYNYKYLDSNYNINIDSIQFNKTVIKYKFIKERINKYEDSLSVILMSEFGDWKKSRIAKHRITYSWERVGYHLWKKEDEVKKMGEEFNLNYPYKLQQLFYYPNGNKKIIKIIDTLRIQLMNQFKLDTLKNMNNPNLMRFAFNNNPNVLKLKSELIHKKNIETFKIKHGRLPNSQEKEKLGLSCGKENCCQIQN</sequence>
<dbReference type="Proteomes" id="UP001500433">
    <property type="component" value="Unassembled WGS sequence"/>
</dbReference>
<reference evidence="3" key="1">
    <citation type="journal article" date="2019" name="Int. J. Syst. Evol. Microbiol.">
        <title>The Global Catalogue of Microorganisms (GCM) 10K type strain sequencing project: providing services to taxonomists for standard genome sequencing and annotation.</title>
        <authorList>
            <consortium name="The Broad Institute Genomics Platform"/>
            <consortium name="The Broad Institute Genome Sequencing Center for Infectious Disease"/>
            <person name="Wu L."/>
            <person name="Ma J."/>
        </authorList>
    </citation>
    <scope>NUCLEOTIDE SEQUENCE [LARGE SCALE GENOMIC DNA]</scope>
    <source>
        <strain evidence="3">JCM 18274</strain>
    </source>
</reference>
<feature type="signal peptide" evidence="1">
    <location>
        <begin position="1"/>
        <end position="18"/>
    </location>
</feature>
<name>A0ABP9F3P2_9FLAO</name>
<comment type="caution">
    <text evidence="2">The sequence shown here is derived from an EMBL/GenBank/DDBJ whole genome shotgun (WGS) entry which is preliminary data.</text>
</comment>
<organism evidence="2 3">
    <name type="scientific">Flaviramulus aquimarinus</name>
    <dbReference type="NCBI Taxonomy" id="1170456"/>
    <lineage>
        <taxon>Bacteria</taxon>
        <taxon>Pseudomonadati</taxon>
        <taxon>Bacteroidota</taxon>
        <taxon>Flavobacteriia</taxon>
        <taxon>Flavobacteriales</taxon>
        <taxon>Flavobacteriaceae</taxon>
        <taxon>Flaviramulus</taxon>
    </lineage>
</organism>
<accession>A0ABP9F3P2</accession>
<keyword evidence="3" id="KW-1185">Reference proteome</keyword>
<keyword evidence="1" id="KW-0732">Signal</keyword>
<dbReference type="RefSeq" id="WP_345273552.1">
    <property type="nucleotide sequence ID" value="NZ_BAABJH010000001.1"/>
</dbReference>
<feature type="chain" id="PRO_5046257391" evidence="1">
    <location>
        <begin position="19"/>
        <end position="223"/>
    </location>
</feature>
<evidence type="ECO:0000256" key="1">
    <source>
        <dbReference type="SAM" id="SignalP"/>
    </source>
</evidence>
<gene>
    <name evidence="2" type="ORF">GCM10023311_15530</name>
</gene>
<proteinExistence type="predicted"/>
<dbReference type="EMBL" id="BAABJH010000001">
    <property type="protein sequence ID" value="GAA4892000.1"/>
    <property type="molecule type" value="Genomic_DNA"/>
</dbReference>
<protein>
    <submittedName>
        <fullName evidence="2">Uncharacterized protein</fullName>
    </submittedName>
</protein>